<sequence>MPIGGWGCTWCCTCSSSAMLPTWARAAPGFRRMLSAFPAFSGPLTTFWNAHSASPLHISVFQWVWAPCSEACVTCGGR</sequence>
<reference evidence="2" key="1">
    <citation type="journal article" date="2021" name="Nat. Commun.">
        <title>Genetic determinants of endophytism in the Arabidopsis root mycobiome.</title>
        <authorList>
            <person name="Mesny F."/>
            <person name="Miyauchi S."/>
            <person name="Thiergart T."/>
            <person name="Pickel B."/>
            <person name="Atanasova L."/>
            <person name="Karlsson M."/>
            <person name="Huettel B."/>
            <person name="Barry K.W."/>
            <person name="Haridas S."/>
            <person name="Chen C."/>
            <person name="Bauer D."/>
            <person name="Andreopoulos W."/>
            <person name="Pangilinan J."/>
            <person name="LaButti K."/>
            <person name="Riley R."/>
            <person name="Lipzen A."/>
            <person name="Clum A."/>
            <person name="Drula E."/>
            <person name="Henrissat B."/>
            <person name="Kohler A."/>
            <person name="Grigoriev I.V."/>
            <person name="Martin F.M."/>
            <person name="Hacquard S."/>
        </authorList>
    </citation>
    <scope>NUCLEOTIDE SEQUENCE</scope>
    <source>
        <strain evidence="2">MPI-CAGE-AT-0021</strain>
    </source>
</reference>
<gene>
    <name evidence="2" type="ORF">B0J13DRAFT_571544</name>
</gene>
<protein>
    <recommendedName>
        <fullName evidence="4">Secreted protein</fullName>
    </recommendedName>
</protein>
<evidence type="ECO:0008006" key="4">
    <source>
        <dbReference type="Google" id="ProtNLM"/>
    </source>
</evidence>
<organism evidence="2 3">
    <name type="scientific">Dactylonectria estremocensis</name>
    <dbReference type="NCBI Taxonomy" id="1079267"/>
    <lineage>
        <taxon>Eukaryota</taxon>
        <taxon>Fungi</taxon>
        <taxon>Dikarya</taxon>
        <taxon>Ascomycota</taxon>
        <taxon>Pezizomycotina</taxon>
        <taxon>Sordariomycetes</taxon>
        <taxon>Hypocreomycetidae</taxon>
        <taxon>Hypocreales</taxon>
        <taxon>Nectriaceae</taxon>
        <taxon>Dactylonectria</taxon>
    </lineage>
</organism>
<name>A0A9P9DCL7_9HYPO</name>
<keyword evidence="1" id="KW-0732">Signal</keyword>
<proteinExistence type="predicted"/>
<dbReference type="AlphaFoldDB" id="A0A9P9DCL7"/>
<keyword evidence="3" id="KW-1185">Reference proteome</keyword>
<dbReference type="Proteomes" id="UP000717696">
    <property type="component" value="Unassembled WGS sequence"/>
</dbReference>
<comment type="caution">
    <text evidence="2">The sequence shown here is derived from an EMBL/GenBank/DDBJ whole genome shotgun (WGS) entry which is preliminary data.</text>
</comment>
<feature type="signal peptide" evidence="1">
    <location>
        <begin position="1"/>
        <end position="26"/>
    </location>
</feature>
<accession>A0A9P9DCL7</accession>
<dbReference type="EMBL" id="JAGMUU010000035">
    <property type="protein sequence ID" value="KAH7116678.1"/>
    <property type="molecule type" value="Genomic_DNA"/>
</dbReference>
<feature type="chain" id="PRO_5040159296" description="Secreted protein" evidence="1">
    <location>
        <begin position="27"/>
        <end position="78"/>
    </location>
</feature>
<evidence type="ECO:0000313" key="2">
    <source>
        <dbReference type="EMBL" id="KAH7116678.1"/>
    </source>
</evidence>
<evidence type="ECO:0000256" key="1">
    <source>
        <dbReference type="SAM" id="SignalP"/>
    </source>
</evidence>
<evidence type="ECO:0000313" key="3">
    <source>
        <dbReference type="Proteomes" id="UP000717696"/>
    </source>
</evidence>